<comment type="similarity">
    <text evidence="2 9">Belongs to the MGMT family.</text>
</comment>
<dbReference type="HAMAP" id="MF_00772">
    <property type="entry name" value="OGT"/>
    <property type="match status" value="1"/>
</dbReference>
<protein>
    <recommendedName>
        <fullName evidence="9">Methylated-DNA--protein-cysteine methyltransferase</fullName>
        <ecNumber evidence="9">2.1.1.63</ecNumber>
    </recommendedName>
    <alternativeName>
        <fullName evidence="9">6-O-methylguanine-DNA methyltransferase</fullName>
        <shortName evidence="9">MGMT</shortName>
    </alternativeName>
    <alternativeName>
        <fullName evidence="9">O-6-methylguanine-DNA-alkyltransferase</fullName>
    </alternativeName>
</protein>
<dbReference type="PANTHER" id="PTHR10815">
    <property type="entry name" value="METHYLATED-DNA--PROTEIN-CYSTEINE METHYLTRANSFERASE"/>
    <property type="match status" value="1"/>
</dbReference>
<organism evidence="12 13">
    <name type="scientific">Photobacterium indicum</name>
    <dbReference type="NCBI Taxonomy" id="81447"/>
    <lineage>
        <taxon>Bacteria</taxon>
        <taxon>Pseudomonadati</taxon>
        <taxon>Pseudomonadota</taxon>
        <taxon>Gammaproteobacteria</taxon>
        <taxon>Vibrionales</taxon>
        <taxon>Vibrionaceae</taxon>
        <taxon>Photobacterium</taxon>
    </lineage>
</organism>
<dbReference type="FunFam" id="1.10.10.10:FF:000214">
    <property type="entry name" value="Methylated-DNA--protein-cysteine methyltransferase"/>
    <property type="match status" value="1"/>
</dbReference>
<comment type="catalytic activity">
    <reaction evidence="8 9">
        <text>a 6-O-methyl-2'-deoxyguanosine in DNA + L-cysteinyl-[protein] = S-methyl-L-cysteinyl-[protein] + a 2'-deoxyguanosine in DNA</text>
        <dbReference type="Rhea" id="RHEA:24000"/>
        <dbReference type="Rhea" id="RHEA-COMP:10131"/>
        <dbReference type="Rhea" id="RHEA-COMP:10132"/>
        <dbReference type="Rhea" id="RHEA-COMP:11367"/>
        <dbReference type="Rhea" id="RHEA-COMP:11368"/>
        <dbReference type="ChEBI" id="CHEBI:29950"/>
        <dbReference type="ChEBI" id="CHEBI:82612"/>
        <dbReference type="ChEBI" id="CHEBI:85445"/>
        <dbReference type="ChEBI" id="CHEBI:85448"/>
        <dbReference type="EC" id="2.1.1.63"/>
    </reaction>
</comment>
<evidence type="ECO:0000256" key="2">
    <source>
        <dbReference type="ARBA" id="ARBA00008711"/>
    </source>
</evidence>
<evidence type="ECO:0000256" key="6">
    <source>
        <dbReference type="ARBA" id="ARBA00022763"/>
    </source>
</evidence>
<feature type="domain" description="Methylated-DNA-[protein]-cysteine S-methyltransferase DNA binding" evidence="10">
    <location>
        <begin position="69"/>
        <end position="149"/>
    </location>
</feature>
<dbReference type="PANTHER" id="PTHR10815:SF13">
    <property type="entry name" value="METHYLATED-DNA--PROTEIN-CYSTEINE METHYLTRANSFERASE"/>
    <property type="match status" value="1"/>
</dbReference>
<evidence type="ECO:0000256" key="7">
    <source>
        <dbReference type="ARBA" id="ARBA00023204"/>
    </source>
</evidence>
<dbReference type="Pfam" id="PF02870">
    <property type="entry name" value="Methyltransf_1N"/>
    <property type="match status" value="1"/>
</dbReference>
<evidence type="ECO:0000259" key="10">
    <source>
        <dbReference type="Pfam" id="PF01035"/>
    </source>
</evidence>
<keyword evidence="5 9" id="KW-0808">Transferase</keyword>
<evidence type="ECO:0000313" key="13">
    <source>
        <dbReference type="Proteomes" id="UP000241803"/>
    </source>
</evidence>
<dbReference type="RefSeq" id="WP_107252035.1">
    <property type="nucleotide sequence ID" value="NZ_PYOC01000001.1"/>
</dbReference>
<proteinExistence type="inferred from homology"/>
<dbReference type="GO" id="GO:0006307">
    <property type="term" value="P:DNA alkylation repair"/>
    <property type="evidence" value="ECO:0007669"/>
    <property type="project" value="UniProtKB-UniRule"/>
</dbReference>
<dbReference type="Pfam" id="PF01035">
    <property type="entry name" value="DNA_binding_1"/>
    <property type="match status" value="1"/>
</dbReference>
<keyword evidence="7 9" id="KW-0234">DNA repair</keyword>
<dbReference type="GO" id="GO:0005737">
    <property type="term" value="C:cytoplasm"/>
    <property type="evidence" value="ECO:0007669"/>
    <property type="project" value="UniProtKB-SubCell"/>
</dbReference>
<comment type="catalytic activity">
    <reaction evidence="1 9">
        <text>a 4-O-methyl-thymidine in DNA + L-cysteinyl-[protein] = a thymidine in DNA + S-methyl-L-cysteinyl-[protein]</text>
        <dbReference type="Rhea" id="RHEA:53428"/>
        <dbReference type="Rhea" id="RHEA-COMP:10131"/>
        <dbReference type="Rhea" id="RHEA-COMP:10132"/>
        <dbReference type="Rhea" id="RHEA-COMP:13555"/>
        <dbReference type="Rhea" id="RHEA-COMP:13556"/>
        <dbReference type="ChEBI" id="CHEBI:29950"/>
        <dbReference type="ChEBI" id="CHEBI:82612"/>
        <dbReference type="ChEBI" id="CHEBI:137386"/>
        <dbReference type="ChEBI" id="CHEBI:137387"/>
        <dbReference type="EC" id="2.1.1.63"/>
    </reaction>
</comment>
<gene>
    <name evidence="12" type="ORF">C9J47_02185</name>
</gene>
<dbReference type="InterPro" id="IPR014048">
    <property type="entry name" value="MethylDNA_cys_MeTrfase_DNA-bd"/>
</dbReference>
<evidence type="ECO:0000256" key="8">
    <source>
        <dbReference type="ARBA" id="ARBA00049348"/>
    </source>
</evidence>
<comment type="subcellular location">
    <subcellularLocation>
        <location evidence="9">Cytoplasm</location>
    </subcellularLocation>
</comment>
<evidence type="ECO:0000256" key="9">
    <source>
        <dbReference type="HAMAP-Rule" id="MF_00772"/>
    </source>
</evidence>
<feature type="active site" description="Nucleophile; methyl group acceptor" evidence="9">
    <location>
        <position position="120"/>
    </location>
</feature>
<reference evidence="12 13" key="1">
    <citation type="submission" date="2018-03" db="EMBL/GenBank/DDBJ databases">
        <title>Whole genome sequencing of Histamine producing bacteria.</title>
        <authorList>
            <person name="Butler K."/>
        </authorList>
    </citation>
    <scope>NUCLEOTIDE SEQUENCE [LARGE SCALE GENOMIC DNA]</scope>
    <source>
        <strain evidence="12 13">ATCC 19614</strain>
    </source>
</reference>
<keyword evidence="13" id="KW-1185">Reference proteome</keyword>
<dbReference type="InterPro" id="IPR008332">
    <property type="entry name" value="MethylG_MeTrfase_N"/>
</dbReference>
<evidence type="ECO:0000256" key="1">
    <source>
        <dbReference type="ARBA" id="ARBA00001286"/>
    </source>
</evidence>
<dbReference type="InterPro" id="IPR023546">
    <property type="entry name" value="MGMT"/>
</dbReference>
<evidence type="ECO:0000259" key="11">
    <source>
        <dbReference type="Pfam" id="PF02870"/>
    </source>
</evidence>
<dbReference type="Gene3D" id="3.30.160.70">
    <property type="entry name" value="Methylated DNA-protein cysteine methyltransferase domain"/>
    <property type="match status" value="1"/>
</dbReference>
<evidence type="ECO:0000313" key="12">
    <source>
        <dbReference type="EMBL" id="PSV49396.1"/>
    </source>
</evidence>
<evidence type="ECO:0000256" key="4">
    <source>
        <dbReference type="ARBA" id="ARBA00022603"/>
    </source>
</evidence>
<dbReference type="AlphaFoldDB" id="A0A2T3LDG5"/>
<dbReference type="GO" id="GO:0032259">
    <property type="term" value="P:methylation"/>
    <property type="evidence" value="ECO:0007669"/>
    <property type="project" value="UniProtKB-KW"/>
</dbReference>
<dbReference type="InterPro" id="IPR036217">
    <property type="entry name" value="MethylDNA_cys_MeTrfase_DNAb"/>
</dbReference>
<dbReference type="InterPro" id="IPR036631">
    <property type="entry name" value="MGMT_N_sf"/>
</dbReference>
<keyword evidence="6 9" id="KW-0227">DNA damage</keyword>
<dbReference type="InterPro" id="IPR036388">
    <property type="entry name" value="WH-like_DNA-bd_sf"/>
</dbReference>
<comment type="function">
    <text evidence="9">Involved in the cellular defense against the biological effects of O6-methylguanine (O6-MeG) and O4-methylthymine (O4-MeT) in DNA. Repairs the methylated nucleobase in DNA by stoichiometrically transferring the methyl group to a cysteine residue in the enzyme. This is a suicide reaction: the enzyme is irreversibly inactivated.</text>
</comment>
<dbReference type="Proteomes" id="UP000241803">
    <property type="component" value="Unassembled WGS sequence"/>
</dbReference>
<accession>A0A2T3LDG5</accession>
<comment type="caution">
    <text evidence="12">The sequence shown here is derived from an EMBL/GenBank/DDBJ whole genome shotgun (WGS) entry which is preliminary data.</text>
</comment>
<evidence type="ECO:0000256" key="3">
    <source>
        <dbReference type="ARBA" id="ARBA00022490"/>
    </source>
</evidence>
<dbReference type="EC" id="2.1.1.63" evidence="9"/>
<dbReference type="NCBIfam" id="TIGR00589">
    <property type="entry name" value="ogt"/>
    <property type="match status" value="1"/>
</dbReference>
<dbReference type="Gene3D" id="1.10.10.10">
    <property type="entry name" value="Winged helix-like DNA-binding domain superfamily/Winged helix DNA-binding domain"/>
    <property type="match status" value="1"/>
</dbReference>
<feature type="domain" description="Methylguanine DNA methyltransferase ribonuclease-like" evidence="11">
    <location>
        <begin position="2"/>
        <end position="64"/>
    </location>
</feature>
<dbReference type="SUPFAM" id="SSF53155">
    <property type="entry name" value="Methylated DNA-protein cysteine methyltransferase domain"/>
    <property type="match status" value="1"/>
</dbReference>
<keyword evidence="3 9" id="KW-0963">Cytoplasm</keyword>
<dbReference type="CDD" id="cd06445">
    <property type="entry name" value="ATase"/>
    <property type="match status" value="1"/>
</dbReference>
<dbReference type="SUPFAM" id="SSF46767">
    <property type="entry name" value="Methylated DNA-protein cysteine methyltransferase, C-terminal domain"/>
    <property type="match status" value="1"/>
</dbReference>
<dbReference type="InterPro" id="IPR001497">
    <property type="entry name" value="MethylDNA_cys_MeTrfase_AS"/>
</dbReference>
<dbReference type="EMBL" id="PYOC01000001">
    <property type="protein sequence ID" value="PSV49396.1"/>
    <property type="molecule type" value="Genomic_DNA"/>
</dbReference>
<dbReference type="GO" id="GO:0003908">
    <property type="term" value="F:methylated-DNA-[protein]-cysteine S-methyltransferase activity"/>
    <property type="evidence" value="ECO:0007669"/>
    <property type="project" value="UniProtKB-UniRule"/>
</dbReference>
<sequence>MFNQLIHTPIGWLNIKASDKGVVAIEFNADQAASQKMNTVTQQCFEQLSEYFTSVRKVFSVSLDMQGTDFQQQVWRALEQVEFGQTCSYTDIAVGVGSPKAVRAVGAANGRNPVPIIVPCHRVIGRSGKLTGYAGGIDTKAWLLTHEGANFLSK</sequence>
<keyword evidence="4 9" id="KW-0489">Methyltransferase</keyword>
<name>A0A2T3LDG5_9GAMM</name>
<evidence type="ECO:0000256" key="5">
    <source>
        <dbReference type="ARBA" id="ARBA00022679"/>
    </source>
</evidence>
<dbReference type="PROSITE" id="PS00374">
    <property type="entry name" value="MGMT"/>
    <property type="match status" value="1"/>
</dbReference>
<comment type="miscellaneous">
    <text evidence="9">This enzyme catalyzes only one turnover and therefore is not strictly catalytic. According to one definition, an enzyme is a biocatalyst that acts repeatedly and over many reaction cycles.</text>
</comment>